<evidence type="ECO:0000259" key="4">
    <source>
        <dbReference type="Pfam" id="PF17479"/>
    </source>
</evidence>
<proteinExistence type="predicted"/>
<feature type="compositionally biased region" description="Low complexity" evidence="1">
    <location>
        <begin position="22"/>
        <end position="46"/>
    </location>
</feature>
<dbReference type="AlphaFoldDB" id="A0A0P6Y3S3"/>
<dbReference type="STRING" id="70996.SE18_05820"/>
<dbReference type="OrthoDB" id="9779102at2"/>
<evidence type="ECO:0000256" key="1">
    <source>
        <dbReference type="SAM" id="MobiDB-lite"/>
    </source>
</evidence>
<protein>
    <recommendedName>
        <fullName evidence="7">PT repeat-containing protein</fullName>
    </recommendedName>
</protein>
<evidence type="ECO:0000256" key="2">
    <source>
        <dbReference type="SAM" id="SignalP"/>
    </source>
</evidence>
<dbReference type="SUPFAM" id="SSF159774">
    <property type="entry name" value="YerB-like"/>
    <property type="match status" value="1"/>
</dbReference>
<evidence type="ECO:0008006" key="7">
    <source>
        <dbReference type="Google" id="ProtNLM"/>
    </source>
</evidence>
<dbReference type="Pfam" id="PF11258">
    <property type="entry name" value="DUF3048"/>
    <property type="match status" value="1"/>
</dbReference>
<accession>A0A0P6Y3S3</accession>
<dbReference type="Proteomes" id="UP000050277">
    <property type="component" value="Unassembled WGS sequence"/>
</dbReference>
<dbReference type="InterPro" id="IPR021416">
    <property type="entry name" value="DUF3048_N"/>
</dbReference>
<dbReference type="PROSITE" id="PS51257">
    <property type="entry name" value="PROKAR_LIPOPROTEIN"/>
    <property type="match status" value="1"/>
</dbReference>
<dbReference type="InterPro" id="IPR035328">
    <property type="entry name" value="DUF3048_C"/>
</dbReference>
<feature type="domain" description="DUF3048" evidence="4">
    <location>
        <begin position="256"/>
        <end position="359"/>
    </location>
</feature>
<feature type="domain" description="DUF3048" evidence="3">
    <location>
        <begin position="67"/>
        <end position="216"/>
    </location>
</feature>
<comment type="caution">
    <text evidence="5">The sequence shown here is derived from an EMBL/GenBank/DDBJ whole genome shotgun (WGS) entry which is preliminary data.</text>
</comment>
<reference evidence="5 6" key="1">
    <citation type="submission" date="2015-07" db="EMBL/GenBank/DDBJ databases">
        <title>Whole genome sequence of Herpetosiphon geysericola DSM 7119.</title>
        <authorList>
            <person name="Hemp J."/>
            <person name="Ward L.M."/>
            <person name="Pace L.A."/>
            <person name="Fischer W.W."/>
        </authorList>
    </citation>
    <scope>NUCLEOTIDE SEQUENCE [LARGE SCALE GENOMIC DNA]</scope>
    <source>
        <strain evidence="5 6">DSM 7119</strain>
    </source>
</reference>
<feature type="chain" id="PRO_5006133356" description="PT repeat-containing protein" evidence="2">
    <location>
        <begin position="21"/>
        <end position="371"/>
    </location>
</feature>
<dbReference type="Gene3D" id="3.50.90.10">
    <property type="entry name" value="YerB-like"/>
    <property type="match status" value="1"/>
</dbReference>
<evidence type="ECO:0000259" key="3">
    <source>
        <dbReference type="Pfam" id="PF11258"/>
    </source>
</evidence>
<dbReference type="Pfam" id="PF17479">
    <property type="entry name" value="DUF3048_C"/>
    <property type="match status" value="1"/>
</dbReference>
<dbReference type="EMBL" id="LGKP01000011">
    <property type="protein sequence ID" value="KPL90592.1"/>
    <property type="molecule type" value="Genomic_DNA"/>
</dbReference>
<feature type="region of interest" description="Disordered" evidence="1">
    <location>
        <begin position="22"/>
        <end position="72"/>
    </location>
</feature>
<name>A0A0P6Y3S3_9CHLR</name>
<keyword evidence="6" id="KW-1185">Reference proteome</keyword>
<evidence type="ECO:0000313" key="5">
    <source>
        <dbReference type="EMBL" id="KPL90592.1"/>
    </source>
</evidence>
<gene>
    <name evidence="5" type="ORF">SE18_05820</name>
</gene>
<organism evidence="5 6">
    <name type="scientific">Herpetosiphon geysericola</name>
    <dbReference type="NCBI Taxonomy" id="70996"/>
    <lineage>
        <taxon>Bacteria</taxon>
        <taxon>Bacillati</taxon>
        <taxon>Chloroflexota</taxon>
        <taxon>Chloroflexia</taxon>
        <taxon>Herpetosiphonales</taxon>
        <taxon>Herpetosiphonaceae</taxon>
        <taxon>Herpetosiphon</taxon>
    </lineage>
</organism>
<feature type="signal peptide" evidence="2">
    <location>
        <begin position="1"/>
        <end position="20"/>
    </location>
</feature>
<dbReference type="InterPro" id="IPR023158">
    <property type="entry name" value="YerB-like_sf"/>
</dbReference>
<evidence type="ECO:0000313" key="6">
    <source>
        <dbReference type="Proteomes" id="UP000050277"/>
    </source>
</evidence>
<sequence length="371" mass="40553">MRRWFFIILLLILAACSTTGAPTATVPAQPSPTATTQPSPTLAPTATTPPSPTLVPTATPISSDPRTGRPAMARGTLTQRPYITMIDNFPAAYPQTGLDQAAIVFEALAEYGVTRYMAVFTPDLVEVAGDLGPVRSARLYFVQWAMGFRAVYTHAGGSPEGLERLVADGNDLVIDIDLVSLEGRQIFDYSRRSLQREAPHNLYTSAAEIGKYVAERASSSAEADVSEVGYLFEPEAPVAEPISTIDYFFIYPDDPAGWRYNQDTNEYARLRRGRPHIDAVSEQQLTFKSIVTMEVFEAPIIGDDKGRIDQQVVGEGRALVFANGSLQTATWRKTSESAPLRFYDSAEAEIVFPAGPIWIAAMPSLDNVSYQ</sequence>
<dbReference type="RefSeq" id="WP_054533487.1">
    <property type="nucleotide sequence ID" value="NZ_LGKP01000011.1"/>
</dbReference>
<keyword evidence="2" id="KW-0732">Signal</keyword>